<dbReference type="PANTHER" id="PTHR47186:SF54">
    <property type="entry name" value="DISEASE RESISTANCE RPP13-LIKE PROTEIN 4"/>
    <property type="match status" value="1"/>
</dbReference>
<evidence type="ECO:0000256" key="2">
    <source>
        <dbReference type="SAM" id="MobiDB-lite"/>
    </source>
</evidence>
<dbReference type="Gene3D" id="3.80.10.10">
    <property type="entry name" value="Ribonuclease Inhibitor"/>
    <property type="match status" value="1"/>
</dbReference>
<gene>
    <name evidence="4" type="ORF">F3Y22_tig00110904pilonHSYRG00013</name>
</gene>
<dbReference type="InterPro" id="IPR032675">
    <property type="entry name" value="LRR_dom_sf"/>
</dbReference>
<name>A0A6A2ZDX1_HIBSY</name>
<dbReference type="InterPro" id="IPR055414">
    <property type="entry name" value="LRR_R13L4/SHOC2-like"/>
</dbReference>
<reference evidence="4" key="1">
    <citation type="submission" date="2019-09" db="EMBL/GenBank/DDBJ databases">
        <title>Draft genome information of white flower Hibiscus syriacus.</title>
        <authorList>
            <person name="Kim Y.-M."/>
        </authorList>
    </citation>
    <scope>NUCLEOTIDE SEQUENCE [LARGE SCALE GENOMIC DNA]</scope>
    <source>
        <strain evidence="4">YM2019G1</strain>
    </source>
</reference>
<keyword evidence="5" id="KW-1185">Reference proteome</keyword>
<dbReference type="AlphaFoldDB" id="A0A6A2ZDX1"/>
<feature type="domain" description="Disease resistance R13L4/SHOC-2-like LRR" evidence="3">
    <location>
        <begin position="150"/>
        <end position="321"/>
    </location>
</feature>
<feature type="region of interest" description="Disordered" evidence="2">
    <location>
        <begin position="71"/>
        <end position="117"/>
    </location>
</feature>
<evidence type="ECO:0000259" key="3">
    <source>
        <dbReference type="Pfam" id="PF23598"/>
    </source>
</evidence>
<evidence type="ECO:0000313" key="5">
    <source>
        <dbReference type="Proteomes" id="UP000436088"/>
    </source>
</evidence>
<dbReference type="PANTHER" id="PTHR47186">
    <property type="entry name" value="LEUCINE-RICH REPEAT-CONTAINING PROTEIN 57"/>
    <property type="match status" value="1"/>
</dbReference>
<dbReference type="SUPFAM" id="SSF52058">
    <property type="entry name" value="L domain-like"/>
    <property type="match status" value="1"/>
</dbReference>
<comment type="caution">
    <text evidence="4">The sequence shown here is derived from an EMBL/GenBank/DDBJ whole genome shotgun (WGS) entry which is preliminary data.</text>
</comment>
<dbReference type="Proteomes" id="UP000436088">
    <property type="component" value="Unassembled WGS sequence"/>
</dbReference>
<organism evidence="4 5">
    <name type="scientific">Hibiscus syriacus</name>
    <name type="common">Rose of Sharon</name>
    <dbReference type="NCBI Taxonomy" id="106335"/>
    <lineage>
        <taxon>Eukaryota</taxon>
        <taxon>Viridiplantae</taxon>
        <taxon>Streptophyta</taxon>
        <taxon>Embryophyta</taxon>
        <taxon>Tracheophyta</taxon>
        <taxon>Spermatophyta</taxon>
        <taxon>Magnoliopsida</taxon>
        <taxon>eudicotyledons</taxon>
        <taxon>Gunneridae</taxon>
        <taxon>Pentapetalae</taxon>
        <taxon>rosids</taxon>
        <taxon>malvids</taxon>
        <taxon>Malvales</taxon>
        <taxon>Malvaceae</taxon>
        <taxon>Malvoideae</taxon>
        <taxon>Hibiscus</taxon>
    </lineage>
</organism>
<dbReference type="Pfam" id="PF23598">
    <property type="entry name" value="LRR_14"/>
    <property type="match status" value="1"/>
</dbReference>
<accession>A0A6A2ZDX1</accession>
<sequence>MGFIEPATKKSVPLVTSYRMHPIIRCLVIRLAKEANFFSFYPKGYPDKNFFKGKKICLVKSQGPSWWSKKLPLPKEFDPNAEQKQTAEAEEKRSVELEKKKAQAGEKKRVKREKKKAQGEEEKKRVAYLEKLETLFNVSKQFLNLPEELFSKMKKIRVLYLGSWMCSAEHHIQVGNKDFLRGLKNMNKLRFLSLQGISGISKLRGCLAKLQNLRVLDLRACHNLEKLPREVGSLNKLAYLDLSECFLLNNIPKQLSQLSDLKVLEGFVISRKSPCTLDDLKKLKHLVKLSINVNDYDLLHPEATTFSMFENLQNLKIAWIGARVDKSQVDGKKDAIKDTKKQASAWGACAIKYTKKQKQASAIKYTKQQASDAPSSKPEMKKLIKLELQCYPGREPPQWLVPETLECLERLYIRGGALTSLGQIDKKWKVKILRLKYLASIKMNWKELQIQFPKLEYLEKVNCHQIAFCPCDSSGLWQKDSNQT</sequence>
<protein>
    <recommendedName>
        <fullName evidence="3">Disease resistance R13L4/SHOC-2-like LRR domain-containing protein</fullName>
    </recommendedName>
</protein>
<keyword evidence="1" id="KW-0677">Repeat</keyword>
<proteinExistence type="predicted"/>
<evidence type="ECO:0000313" key="4">
    <source>
        <dbReference type="EMBL" id="KAE8690221.1"/>
    </source>
</evidence>
<evidence type="ECO:0000256" key="1">
    <source>
        <dbReference type="ARBA" id="ARBA00022737"/>
    </source>
</evidence>
<feature type="compositionally biased region" description="Basic and acidic residues" evidence="2">
    <location>
        <begin position="85"/>
        <end position="107"/>
    </location>
</feature>
<dbReference type="EMBL" id="VEPZ02001156">
    <property type="protein sequence ID" value="KAE8690221.1"/>
    <property type="molecule type" value="Genomic_DNA"/>
</dbReference>